<keyword evidence="3" id="KW-1185">Reference proteome</keyword>
<organism evidence="2 3">
    <name type="scientific">endosymbiont of Escarpia spicata</name>
    <dbReference type="NCBI Taxonomy" id="2200908"/>
    <lineage>
        <taxon>Bacteria</taxon>
        <taxon>Pseudomonadati</taxon>
        <taxon>Pseudomonadota</taxon>
        <taxon>Gammaproteobacteria</taxon>
        <taxon>sulfur-oxidizing symbionts</taxon>
    </lineage>
</organism>
<name>A0A370DR56_9GAMM</name>
<evidence type="ECO:0000313" key="2">
    <source>
        <dbReference type="EMBL" id="RDH86859.1"/>
    </source>
</evidence>
<dbReference type="SUPFAM" id="SSF48695">
    <property type="entry name" value="Multiheme cytochromes"/>
    <property type="match status" value="1"/>
</dbReference>
<gene>
    <name evidence="2" type="ORF">DIZ78_07325</name>
</gene>
<dbReference type="Proteomes" id="UP000254771">
    <property type="component" value="Unassembled WGS sequence"/>
</dbReference>
<dbReference type="EMBL" id="QFXE01000008">
    <property type="protein sequence ID" value="RDH86859.1"/>
    <property type="molecule type" value="Genomic_DNA"/>
</dbReference>
<reference evidence="2 3" key="1">
    <citation type="journal article" date="2018" name="ISME J.">
        <title>Endosymbiont genomes yield clues of tubeworm success.</title>
        <authorList>
            <person name="Li Y."/>
            <person name="Liles M.R."/>
            <person name="Halanych K.M."/>
        </authorList>
    </citation>
    <scope>NUCLEOTIDE SEQUENCE [LARGE SCALE GENOMIC DNA]</scope>
    <source>
        <strain evidence="2">A1462</strain>
    </source>
</reference>
<protein>
    <submittedName>
        <fullName evidence="2">Cytochrome C</fullName>
    </submittedName>
</protein>
<evidence type="ECO:0000313" key="3">
    <source>
        <dbReference type="Proteomes" id="UP000254771"/>
    </source>
</evidence>
<feature type="region of interest" description="Disordered" evidence="1">
    <location>
        <begin position="332"/>
        <end position="351"/>
    </location>
</feature>
<dbReference type="AlphaFoldDB" id="A0A370DR56"/>
<evidence type="ECO:0000256" key="1">
    <source>
        <dbReference type="SAM" id="MobiDB-lite"/>
    </source>
</evidence>
<proteinExistence type="predicted"/>
<dbReference type="InterPro" id="IPR036280">
    <property type="entry name" value="Multihaem_cyt_sf"/>
</dbReference>
<accession>A0A370DR56</accession>
<comment type="caution">
    <text evidence="2">The sequence shown here is derived from an EMBL/GenBank/DDBJ whole genome shotgun (WGS) entry which is preliminary data.</text>
</comment>
<sequence length="494" mass="51982">MDAAGSINTTSQNLPGSVQKTNFWDINPASGNTYVFDLFGGNPPADVGLLGQSMPGVNAPYAANEDQPFEHYDADFAWFSADGVPILPVDDAGQTNSYPLMQVTASDKTSGQALASLDIVLPVASEADCQNCHALGEIGADSNRRPDVDFIFPDDINDPNDVLQAAKANILRLHDNKHGTDIDNQRPVLCAGCHYSAALDLAGNGGPVGKQVGHAMMSQVMHGHHGELRDPATDELIFPENGTLEETCYQCHPGKVTKCLRGAMGGAGITCQNCHGGMLAVGGVHNLPAGGSLDGANDGTTPRQPWIDEPRCESCHTGDSNDHLGGTIRLSQTWESGDPSATPRRADNKRFAENPAKLYRNSLGHGGVACEGCHGSTHAIWPNAVPGSNDNVAAVQLQGHAGTISECSSCHTTLGLTLDGPHGMHNVNNPAWTEGHESFYAQNPGSCRACHGQNLEGTALSRTAAARDLQTDDNGPIHLAKGTEVSCTLCHKKP</sequence>